<comment type="caution">
    <text evidence="1">The sequence shown here is derived from an EMBL/GenBank/DDBJ whole genome shotgun (WGS) entry which is preliminary data.</text>
</comment>
<keyword evidence="2" id="KW-1185">Reference proteome</keyword>
<dbReference type="AlphaFoldDB" id="A0AAN8WWX8"/>
<organism evidence="1 2">
    <name type="scientific">Halocaridina rubra</name>
    <name type="common">Hawaiian red shrimp</name>
    <dbReference type="NCBI Taxonomy" id="373956"/>
    <lineage>
        <taxon>Eukaryota</taxon>
        <taxon>Metazoa</taxon>
        <taxon>Ecdysozoa</taxon>
        <taxon>Arthropoda</taxon>
        <taxon>Crustacea</taxon>
        <taxon>Multicrustacea</taxon>
        <taxon>Malacostraca</taxon>
        <taxon>Eumalacostraca</taxon>
        <taxon>Eucarida</taxon>
        <taxon>Decapoda</taxon>
        <taxon>Pleocyemata</taxon>
        <taxon>Caridea</taxon>
        <taxon>Atyoidea</taxon>
        <taxon>Atyidae</taxon>
        <taxon>Halocaridina</taxon>
    </lineage>
</organism>
<dbReference type="Proteomes" id="UP001381693">
    <property type="component" value="Unassembled WGS sequence"/>
</dbReference>
<evidence type="ECO:0000313" key="2">
    <source>
        <dbReference type="Proteomes" id="UP001381693"/>
    </source>
</evidence>
<accession>A0AAN8WWX8</accession>
<protein>
    <submittedName>
        <fullName evidence="1">Uncharacterized protein</fullName>
    </submittedName>
</protein>
<name>A0AAN8WWX8_HALRR</name>
<proteinExistence type="predicted"/>
<evidence type="ECO:0000313" key="1">
    <source>
        <dbReference type="EMBL" id="KAK7069993.1"/>
    </source>
</evidence>
<reference evidence="1 2" key="1">
    <citation type="submission" date="2023-11" db="EMBL/GenBank/DDBJ databases">
        <title>Halocaridina rubra genome assembly.</title>
        <authorList>
            <person name="Smith C."/>
        </authorList>
    </citation>
    <scope>NUCLEOTIDE SEQUENCE [LARGE SCALE GENOMIC DNA]</scope>
    <source>
        <strain evidence="1">EP-1</strain>
        <tissue evidence="1">Whole</tissue>
    </source>
</reference>
<gene>
    <name evidence="1" type="ORF">SK128_018998</name>
</gene>
<sequence length="152" mass="17028">MPSVNVICFVCIFQFPEIDGPGQKCQCSRYAVCLFTEEYFSTLSISSKAPEVSSCVVPKKNHEDVILSPESEEIRDDSWSPIDTDDDNERYGYLDDLPRLEETYYKNALISSTKEPLASNTCNYVCLDHGSAVYRVSSSGNDNVIIKSTGER</sequence>
<dbReference type="EMBL" id="JAXCGZ010015617">
    <property type="protein sequence ID" value="KAK7069993.1"/>
    <property type="molecule type" value="Genomic_DNA"/>
</dbReference>